<evidence type="ECO:0000256" key="1">
    <source>
        <dbReference type="SAM" id="SignalP"/>
    </source>
</evidence>
<protein>
    <submittedName>
        <fullName evidence="2">Uncharacterized protein</fullName>
    </submittedName>
</protein>
<dbReference type="Proteomes" id="UP000309215">
    <property type="component" value="Unassembled WGS sequence"/>
</dbReference>
<sequence>MRQTLRVGLVLVAGFAAAASMVVACSFGPANIGDDCGPAVTDECCPCPVPEACPDGPPPLPPQCLPDAGADGGEGGDGGAGGTASLCAGGTCVSPAPDAWAHIAFVSSWPEEPPPCSGDAPILAFEGIPAPPAPSCGACACDAPEGTCKLPETWTVDSHACPGGGVKTNFDPLTNWDGTCNQDKSIPASLLCGGVPCVRSITVSPPVIEEEPCTPHLVSDPVPPPAHAWAGGPTTPIGRACTSGKPAPTCVDQPGKVCVPGAPSSSSCIMRAGEHTCPEGWGGERHVLYAHVDDSRACSACTCDAPSGGSCKVKYRIFSGPMCTVEESAENVSTGMIAPCRDFMPGTALAGKIAEVLEYTKGTCTPSGGEVEGELVLAEAVTVCCYAPVS</sequence>
<dbReference type="OrthoDB" id="5520329at2"/>
<keyword evidence="3" id="KW-1185">Reference proteome</keyword>
<organism evidence="2 3">
    <name type="scientific">Polyangium fumosum</name>
    <dbReference type="NCBI Taxonomy" id="889272"/>
    <lineage>
        <taxon>Bacteria</taxon>
        <taxon>Pseudomonadati</taxon>
        <taxon>Myxococcota</taxon>
        <taxon>Polyangia</taxon>
        <taxon>Polyangiales</taxon>
        <taxon>Polyangiaceae</taxon>
        <taxon>Polyangium</taxon>
    </lineage>
</organism>
<keyword evidence="1" id="KW-0732">Signal</keyword>
<proteinExistence type="predicted"/>
<dbReference type="EMBL" id="SSMQ01000093">
    <property type="protein sequence ID" value="TKC95806.1"/>
    <property type="molecule type" value="Genomic_DNA"/>
</dbReference>
<reference evidence="2 3" key="1">
    <citation type="submission" date="2019-04" db="EMBL/GenBank/DDBJ databases">
        <authorList>
            <person name="Li Y."/>
            <person name="Wang J."/>
        </authorList>
    </citation>
    <scope>NUCLEOTIDE SEQUENCE [LARGE SCALE GENOMIC DNA]</scope>
    <source>
        <strain evidence="2 3">DSM 14668</strain>
    </source>
</reference>
<evidence type="ECO:0000313" key="3">
    <source>
        <dbReference type="Proteomes" id="UP000309215"/>
    </source>
</evidence>
<dbReference type="AlphaFoldDB" id="A0A4V5PM53"/>
<gene>
    <name evidence="2" type="ORF">E8A74_46355</name>
</gene>
<name>A0A4V5PM53_9BACT</name>
<dbReference type="PROSITE" id="PS51257">
    <property type="entry name" value="PROKAR_LIPOPROTEIN"/>
    <property type="match status" value="1"/>
</dbReference>
<feature type="signal peptide" evidence="1">
    <location>
        <begin position="1"/>
        <end position="24"/>
    </location>
</feature>
<accession>A0A4V5PM53</accession>
<dbReference type="RefSeq" id="WP_136935599.1">
    <property type="nucleotide sequence ID" value="NZ_SSMQ01000093.1"/>
</dbReference>
<feature type="chain" id="PRO_5020310092" evidence="1">
    <location>
        <begin position="25"/>
        <end position="390"/>
    </location>
</feature>
<comment type="caution">
    <text evidence="2">The sequence shown here is derived from an EMBL/GenBank/DDBJ whole genome shotgun (WGS) entry which is preliminary data.</text>
</comment>
<evidence type="ECO:0000313" key="2">
    <source>
        <dbReference type="EMBL" id="TKC95806.1"/>
    </source>
</evidence>